<dbReference type="AlphaFoldDB" id="A0A328BNT0"/>
<keyword evidence="1" id="KW-1133">Transmembrane helix</keyword>
<evidence type="ECO:0000313" key="3">
    <source>
        <dbReference type="Proteomes" id="UP000249524"/>
    </source>
</evidence>
<feature type="transmembrane region" description="Helical" evidence="1">
    <location>
        <begin position="101"/>
        <end position="126"/>
    </location>
</feature>
<feature type="transmembrane region" description="Helical" evidence="1">
    <location>
        <begin position="42"/>
        <end position="60"/>
    </location>
</feature>
<evidence type="ECO:0000313" key="2">
    <source>
        <dbReference type="EMBL" id="RAK69002.1"/>
    </source>
</evidence>
<reference evidence="2 3" key="1">
    <citation type="submission" date="2018-05" db="EMBL/GenBank/DDBJ databases">
        <authorList>
            <person name="Lanie J.A."/>
            <person name="Ng W.-L."/>
            <person name="Kazmierczak K.M."/>
            <person name="Andrzejewski T.M."/>
            <person name="Davidsen T.M."/>
            <person name="Wayne K.J."/>
            <person name="Tettelin H."/>
            <person name="Glass J.I."/>
            <person name="Rusch D."/>
            <person name="Podicherti R."/>
            <person name="Tsui H.-C.T."/>
            <person name="Winkler M.E."/>
        </authorList>
    </citation>
    <scope>NUCLEOTIDE SEQUENCE [LARGE SCALE GENOMIC DNA]</scope>
    <source>
        <strain evidence="2 3">BUT-10</strain>
    </source>
</reference>
<keyword evidence="1" id="KW-0812">Transmembrane</keyword>
<dbReference type="Proteomes" id="UP000249524">
    <property type="component" value="Unassembled WGS sequence"/>
</dbReference>
<gene>
    <name evidence="2" type="ORF">DJ019_03055</name>
</gene>
<evidence type="ECO:0000256" key="1">
    <source>
        <dbReference type="SAM" id="Phobius"/>
    </source>
</evidence>
<dbReference type="OrthoDB" id="122427at2"/>
<keyword evidence="3" id="KW-1185">Reference proteome</keyword>
<dbReference type="EMBL" id="QFYS01000001">
    <property type="protein sequence ID" value="RAK69002.1"/>
    <property type="molecule type" value="Genomic_DNA"/>
</dbReference>
<protein>
    <submittedName>
        <fullName evidence="2">Uncharacterized protein</fullName>
    </submittedName>
</protein>
<sequence>MRYRLALTACLLPFGLITPLLEIGPTHVFNPDWPAHARLHEVWQLATHCGLAALCLWLAWARGEVRLATGIAAIVVGGFLAALALAPAYGGGMKHSDGTELAFAGVNAAVAVMAAAMAGLALIAWATRRDGRGAA</sequence>
<proteinExistence type="predicted"/>
<dbReference type="RefSeq" id="WP_111274494.1">
    <property type="nucleotide sequence ID" value="NZ_QFYS01000001.1"/>
</dbReference>
<name>A0A328BNT0_9CAUL</name>
<accession>A0A328BNT0</accession>
<keyword evidence="1" id="KW-0472">Membrane</keyword>
<organism evidence="2 3">
    <name type="scientific">Phenylobacterium kunshanense</name>
    <dbReference type="NCBI Taxonomy" id="1445034"/>
    <lineage>
        <taxon>Bacteria</taxon>
        <taxon>Pseudomonadati</taxon>
        <taxon>Pseudomonadota</taxon>
        <taxon>Alphaproteobacteria</taxon>
        <taxon>Caulobacterales</taxon>
        <taxon>Caulobacteraceae</taxon>
        <taxon>Phenylobacterium</taxon>
    </lineage>
</organism>
<feature type="transmembrane region" description="Helical" evidence="1">
    <location>
        <begin position="67"/>
        <end position="89"/>
    </location>
</feature>
<comment type="caution">
    <text evidence="2">The sequence shown here is derived from an EMBL/GenBank/DDBJ whole genome shotgun (WGS) entry which is preliminary data.</text>
</comment>